<accession>A0A1A8R2C7</accession>
<protein>
    <submittedName>
        <fullName evidence="1">Cardiomyopathy associated 5</fullName>
    </submittedName>
</protein>
<gene>
    <name evidence="1" type="primary">CMYA5</name>
</gene>
<dbReference type="AlphaFoldDB" id="A0A1A8R2C7"/>
<evidence type="ECO:0000313" key="1">
    <source>
        <dbReference type="EMBL" id="SBR99877.1"/>
    </source>
</evidence>
<name>A0A1A8R2C7_9TELE</name>
<feature type="non-terminal residue" evidence="1">
    <location>
        <position position="1"/>
    </location>
</feature>
<reference evidence="1" key="2">
    <citation type="submission" date="2016-06" db="EMBL/GenBank/DDBJ databases">
        <title>The genome of a short-lived fish provides insights into sex chromosome evolution and the genetic control of aging.</title>
        <authorList>
            <person name="Reichwald K."/>
            <person name="Felder M."/>
            <person name="Petzold A."/>
            <person name="Koch P."/>
            <person name="Groth M."/>
            <person name="Platzer M."/>
        </authorList>
    </citation>
    <scope>NUCLEOTIDE SEQUENCE</scope>
    <source>
        <tissue evidence="1">Brain</tissue>
    </source>
</reference>
<organism evidence="1">
    <name type="scientific">Nothobranchius rachovii</name>
    <name type="common">bluefin notho</name>
    <dbReference type="NCBI Taxonomy" id="451742"/>
    <lineage>
        <taxon>Eukaryota</taxon>
        <taxon>Metazoa</taxon>
        <taxon>Chordata</taxon>
        <taxon>Craniata</taxon>
        <taxon>Vertebrata</taxon>
        <taxon>Euteleostomi</taxon>
        <taxon>Actinopterygii</taxon>
        <taxon>Neopterygii</taxon>
        <taxon>Teleostei</taxon>
        <taxon>Neoteleostei</taxon>
        <taxon>Acanthomorphata</taxon>
        <taxon>Ovalentaria</taxon>
        <taxon>Atherinomorphae</taxon>
        <taxon>Cyprinodontiformes</taxon>
        <taxon>Nothobranchiidae</taxon>
        <taxon>Nothobranchius</taxon>
    </lineage>
</organism>
<reference evidence="1" key="1">
    <citation type="submission" date="2016-05" db="EMBL/GenBank/DDBJ databases">
        <authorList>
            <person name="Lavstsen T."/>
            <person name="Jespersen J.S."/>
        </authorList>
    </citation>
    <scope>NUCLEOTIDE SEQUENCE</scope>
    <source>
        <tissue evidence="1">Brain</tissue>
    </source>
</reference>
<sequence length="43" mass="4721">ADSCWGHSDSGSPSPATLCWPWSSRAACRSAWCRRRQSLPKTA</sequence>
<dbReference type="EMBL" id="HAEH01014370">
    <property type="protein sequence ID" value="SBR99877.1"/>
    <property type="molecule type" value="Transcribed_RNA"/>
</dbReference>
<feature type="non-terminal residue" evidence="1">
    <location>
        <position position="43"/>
    </location>
</feature>
<proteinExistence type="predicted"/>